<gene>
    <name evidence="2" type="ORF">NBR_LOCUS16773</name>
</gene>
<evidence type="ECO:0000313" key="3">
    <source>
        <dbReference type="Proteomes" id="UP000271162"/>
    </source>
</evidence>
<name>A0A0N4YIM5_NIPBR</name>
<feature type="signal peptide" evidence="1">
    <location>
        <begin position="1"/>
        <end position="18"/>
    </location>
</feature>
<proteinExistence type="predicted"/>
<keyword evidence="3" id="KW-1185">Reference proteome</keyword>
<dbReference type="Proteomes" id="UP000271162">
    <property type="component" value="Unassembled WGS sequence"/>
</dbReference>
<reference evidence="4" key="1">
    <citation type="submission" date="2017-02" db="UniProtKB">
        <authorList>
            <consortium name="WormBaseParasite"/>
        </authorList>
    </citation>
    <scope>IDENTIFICATION</scope>
</reference>
<sequence>MNVIVAVAVVVLVSSVYGDDKLESAQVKEALSMLEDAYCKQSKEAIDQCLSTTGTITEQVCECVKKATERDPICQRAYSEYLCNTVKINNPAPN</sequence>
<organism evidence="4">
    <name type="scientific">Nippostrongylus brasiliensis</name>
    <name type="common">Rat hookworm</name>
    <dbReference type="NCBI Taxonomy" id="27835"/>
    <lineage>
        <taxon>Eukaryota</taxon>
        <taxon>Metazoa</taxon>
        <taxon>Ecdysozoa</taxon>
        <taxon>Nematoda</taxon>
        <taxon>Chromadorea</taxon>
        <taxon>Rhabditida</taxon>
        <taxon>Rhabditina</taxon>
        <taxon>Rhabditomorpha</taxon>
        <taxon>Strongyloidea</taxon>
        <taxon>Heligmosomidae</taxon>
        <taxon>Nippostrongylus</taxon>
    </lineage>
</organism>
<dbReference type="EMBL" id="UYSL01022389">
    <property type="protein sequence ID" value="VDL80368.1"/>
    <property type="molecule type" value="Genomic_DNA"/>
</dbReference>
<evidence type="ECO:0000313" key="4">
    <source>
        <dbReference type="WBParaSite" id="NBR_0001677201-mRNA-1"/>
    </source>
</evidence>
<dbReference type="AlphaFoldDB" id="A0A0N4YIM5"/>
<evidence type="ECO:0000256" key="1">
    <source>
        <dbReference type="SAM" id="SignalP"/>
    </source>
</evidence>
<reference evidence="2 3" key="2">
    <citation type="submission" date="2018-11" db="EMBL/GenBank/DDBJ databases">
        <authorList>
            <consortium name="Pathogen Informatics"/>
        </authorList>
    </citation>
    <scope>NUCLEOTIDE SEQUENCE [LARGE SCALE GENOMIC DNA]</scope>
</reference>
<accession>A0A0N4YIM5</accession>
<evidence type="ECO:0000313" key="2">
    <source>
        <dbReference type="EMBL" id="VDL80368.1"/>
    </source>
</evidence>
<keyword evidence="1" id="KW-0732">Signal</keyword>
<dbReference type="WBParaSite" id="NBR_0001677201-mRNA-1">
    <property type="protein sequence ID" value="NBR_0001677201-mRNA-1"/>
    <property type="gene ID" value="NBR_0001677201"/>
</dbReference>
<protein>
    <submittedName>
        <fullName evidence="4">AAI domain-containing protein</fullName>
    </submittedName>
</protein>
<feature type="chain" id="PRO_5043125678" evidence="1">
    <location>
        <begin position="19"/>
        <end position="94"/>
    </location>
</feature>